<name>A0A8S1GYJ2_9PELO</name>
<dbReference type="Pfam" id="PF17921">
    <property type="entry name" value="Integrase_H2C2"/>
    <property type="match status" value="1"/>
</dbReference>
<evidence type="ECO:0000313" key="3">
    <source>
        <dbReference type="EMBL" id="CAD6188375.1"/>
    </source>
</evidence>
<comment type="caution">
    <text evidence="3">The sequence shown here is derived from an EMBL/GenBank/DDBJ whole genome shotgun (WGS) entry which is preliminary data.</text>
</comment>
<organism evidence="3 4">
    <name type="scientific">Caenorhabditis auriculariae</name>
    <dbReference type="NCBI Taxonomy" id="2777116"/>
    <lineage>
        <taxon>Eukaryota</taxon>
        <taxon>Metazoa</taxon>
        <taxon>Ecdysozoa</taxon>
        <taxon>Nematoda</taxon>
        <taxon>Chromadorea</taxon>
        <taxon>Rhabditida</taxon>
        <taxon>Rhabditina</taxon>
        <taxon>Rhabditomorpha</taxon>
        <taxon>Rhabditoidea</taxon>
        <taxon>Rhabditidae</taxon>
        <taxon>Peloderinae</taxon>
        <taxon>Caenorhabditis</taxon>
    </lineage>
</organism>
<dbReference type="Gene3D" id="1.10.340.70">
    <property type="match status" value="1"/>
</dbReference>
<protein>
    <recommendedName>
        <fullName evidence="2">Integrase zinc-binding domain-containing protein</fullName>
    </recommendedName>
</protein>
<evidence type="ECO:0000313" key="4">
    <source>
        <dbReference type="Proteomes" id="UP000835052"/>
    </source>
</evidence>
<gene>
    <name evidence="3" type="ORF">CAUJ_LOCUS4294</name>
</gene>
<proteinExistence type="predicted"/>
<accession>A0A8S1GYJ2</accession>
<dbReference type="Proteomes" id="UP000835052">
    <property type="component" value="Unassembled WGS sequence"/>
</dbReference>
<feature type="region of interest" description="Disordered" evidence="1">
    <location>
        <begin position="407"/>
        <end position="431"/>
    </location>
</feature>
<dbReference type="EMBL" id="CAJGYM010000008">
    <property type="protein sequence ID" value="CAD6188375.1"/>
    <property type="molecule type" value="Genomic_DNA"/>
</dbReference>
<feature type="domain" description="Integrase zinc-binding" evidence="2">
    <location>
        <begin position="153"/>
        <end position="207"/>
    </location>
</feature>
<evidence type="ECO:0000259" key="2">
    <source>
        <dbReference type="Pfam" id="PF17921"/>
    </source>
</evidence>
<sequence length="589" mass="67350">MFKAAGRITFLIHLLQRRIPFCANLHSLKMMLNNLSTGEGNIVDGYGGIAGVDDLSRAGVTDEIAFDDDEDEPAEINSDCDGFGGMCIELYNTIVEYKRTGILPAGIDKRNDRSAPSHWRSRCTRFTLGEDQETLFYCNRTSAINDQPKIVVKKGEVRKVLERVHELIGHLGQKRTQIVVLRKLHWRSVRQDVRNFINMCDFCNQKKLEGRKIIKAPVDITSDNFDIEISVREGRPADGSRLQLNLVGYNEQDVRTAAFTRMTSYTFKETTSEYRSRYNVRDSAGPSSFRKQPYVKRERVNQYAVGYLVPYSQRGRNIEPEFIEIYDRPNVAYAENDDEFERVIEEEIVEPMGMENMVMSTNMIDRQDVRDGMATIVTQTNHLEGAQLIEGGENPVACDLRPTKRAYKTPSSSDLTVHEDPAQGGPSSRRFPDKKIFVEELESAHPKRRKKEKPSFEGMAGRYSLALNDTEPGVMTQADLAACYDPSSQSRPEMFDLPPMCLMPSVDPEVIQMQKELLARQLNLQRMQEKVLQAQYDASMRIPIARYSHVEQVPHIVEETIEVEHDLNVIDEAEDHEMKMRSYGRRDLQ</sequence>
<dbReference type="OrthoDB" id="5805951at2759"/>
<dbReference type="InterPro" id="IPR041588">
    <property type="entry name" value="Integrase_H2C2"/>
</dbReference>
<dbReference type="AlphaFoldDB" id="A0A8S1GYJ2"/>
<evidence type="ECO:0000256" key="1">
    <source>
        <dbReference type="SAM" id="MobiDB-lite"/>
    </source>
</evidence>
<keyword evidence="4" id="KW-1185">Reference proteome</keyword>
<reference evidence="3" key="1">
    <citation type="submission" date="2020-10" db="EMBL/GenBank/DDBJ databases">
        <authorList>
            <person name="Kikuchi T."/>
        </authorList>
    </citation>
    <scope>NUCLEOTIDE SEQUENCE</scope>
    <source>
        <strain evidence="3">NKZ352</strain>
    </source>
</reference>